<dbReference type="InterPro" id="IPR008271">
    <property type="entry name" value="Ser/Thr_kinase_AS"/>
</dbReference>
<feature type="transmembrane region" description="Helical" evidence="9">
    <location>
        <begin position="367"/>
        <end position="387"/>
    </location>
</feature>
<dbReference type="InterPro" id="IPR005543">
    <property type="entry name" value="PASTA_dom"/>
</dbReference>
<proteinExistence type="predicted"/>
<comment type="catalytic activity">
    <reaction evidence="7">
        <text>L-threonyl-[protein] + ATP = O-phospho-L-threonyl-[protein] + ADP + H(+)</text>
        <dbReference type="Rhea" id="RHEA:46608"/>
        <dbReference type="Rhea" id="RHEA-COMP:11060"/>
        <dbReference type="Rhea" id="RHEA-COMP:11605"/>
        <dbReference type="ChEBI" id="CHEBI:15378"/>
        <dbReference type="ChEBI" id="CHEBI:30013"/>
        <dbReference type="ChEBI" id="CHEBI:30616"/>
        <dbReference type="ChEBI" id="CHEBI:61977"/>
        <dbReference type="ChEBI" id="CHEBI:456216"/>
        <dbReference type="EC" id="2.7.11.1"/>
    </reaction>
</comment>
<dbReference type="Pfam" id="PF00069">
    <property type="entry name" value="Pkinase"/>
    <property type="match status" value="1"/>
</dbReference>
<dbReference type="AlphaFoldDB" id="S2WK82"/>
<dbReference type="SMART" id="SM00740">
    <property type="entry name" value="PASTA"/>
    <property type="match status" value="4"/>
</dbReference>
<evidence type="ECO:0000256" key="4">
    <source>
        <dbReference type="ARBA" id="ARBA00022741"/>
    </source>
</evidence>
<dbReference type="SMART" id="SM00220">
    <property type="entry name" value="S_TKc"/>
    <property type="match status" value="1"/>
</dbReference>
<evidence type="ECO:0000256" key="9">
    <source>
        <dbReference type="SAM" id="Phobius"/>
    </source>
</evidence>
<dbReference type="SUPFAM" id="SSF56112">
    <property type="entry name" value="Protein kinase-like (PK-like)"/>
    <property type="match status" value="1"/>
</dbReference>
<sequence>MSTDQMSGNVLDGRYEILARLARGGMATVYRAWDRRLERIVAVKVMHEGLGDDSDFKARFDREARSAAALTCPNVVSIYDQGVEQGRPYIVMEFIEGYTLRNLIAKEAPFSPLKALKLLEPVAAALAAAHDNGLVHRDVKPENVLISERGDVKVADFGLARSVSTQTATATQGMLIGTVSYLPPELVMSGQADSRSDVYSFGIVLFELLTGTKPFIGDSPITVAYAHVNGEVPRPSQRLVEKKPNAARHHPIPDYIDALVLACTRRDPTLRPRDGHALLTRIRRARRALERGIRHDEALTMIMFPGADHRGQQEMTYEPPVTQSEPVAEYSYDEPSEPVQPAPAPVAAPVKVRTQPHKKTTARRRRFSLVLLVLLAILVSVGTWWLAAGRYIDTPELIGLDRATASATAQELGLSVEFTEDFSEDVPADHVISTDPAPGERVKRQGTIHASISKGKERYPMPDLIGKTVDEARSILSSNNLRLGKVSEVYHDTAAEKTIVSTSFGAGEPLKRDTTVDIEVSKGRKPVEIPNVTSDTLEEATKKLTDLGLLVETTRANDKDVPKDKVISQEPVATTQGFVGDTVKLTVSDGPKEIEMIDVEGMSVDEATKKLEEAGLAVDEVKYPFGTRNRKVLWTDPKVGKKVAEGSKVVITAR</sequence>
<dbReference type="PATRIC" id="fig|883161.3.peg.624"/>
<organism evidence="12 13">
    <name type="scientific">Propionimicrobium lymphophilum ACS-093-V-SCH5</name>
    <dbReference type="NCBI Taxonomy" id="883161"/>
    <lineage>
        <taxon>Bacteria</taxon>
        <taxon>Bacillati</taxon>
        <taxon>Actinomycetota</taxon>
        <taxon>Actinomycetes</taxon>
        <taxon>Propionibacteriales</taxon>
        <taxon>Propionibacteriaceae</taxon>
        <taxon>Propionimicrobium</taxon>
    </lineage>
</organism>
<name>S2WK82_9ACTN</name>
<evidence type="ECO:0000256" key="3">
    <source>
        <dbReference type="ARBA" id="ARBA00022679"/>
    </source>
</evidence>
<dbReference type="GO" id="GO:0045717">
    <property type="term" value="P:negative regulation of fatty acid biosynthetic process"/>
    <property type="evidence" value="ECO:0007669"/>
    <property type="project" value="UniProtKB-ARBA"/>
</dbReference>
<keyword evidence="9" id="KW-0472">Membrane</keyword>
<accession>S2WK82</accession>
<feature type="domain" description="PASTA" evidence="11">
    <location>
        <begin position="388"/>
        <end position="454"/>
    </location>
</feature>
<dbReference type="InterPro" id="IPR011009">
    <property type="entry name" value="Kinase-like_dom_sf"/>
</dbReference>
<keyword evidence="5" id="KW-0418">Kinase</keyword>
<dbReference type="GO" id="GO:0005524">
    <property type="term" value="F:ATP binding"/>
    <property type="evidence" value="ECO:0007669"/>
    <property type="project" value="UniProtKB-KW"/>
</dbReference>
<evidence type="ECO:0000259" key="10">
    <source>
        <dbReference type="PROSITE" id="PS50011"/>
    </source>
</evidence>
<dbReference type="STRING" id="883161.HMPREF9306_00621"/>
<evidence type="ECO:0000256" key="8">
    <source>
        <dbReference type="ARBA" id="ARBA00048679"/>
    </source>
</evidence>
<dbReference type="PANTHER" id="PTHR43289">
    <property type="entry name" value="MITOGEN-ACTIVATED PROTEIN KINASE KINASE KINASE 20-RELATED"/>
    <property type="match status" value="1"/>
</dbReference>
<feature type="domain" description="PASTA" evidence="11">
    <location>
        <begin position="523"/>
        <end position="589"/>
    </location>
</feature>
<keyword evidence="9" id="KW-1133">Transmembrane helix</keyword>
<reference evidence="12 13" key="1">
    <citation type="submission" date="2013-04" db="EMBL/GenBank/DDBJ databases">
        <title>The Genome Sequence of Propionimicrobium lymphophilum ACS-093-V-SCH5.</title>
        <authorList>
            <consortium name="The Broad Institute Genomics Platform"/>
            <person name="Earl A."/>
            <person name="Ward D."/>
            <person name="Feldgarden M."/>
            <person name="Gevers D."/>
            <person name="Saerens B."/>
            <person name="Vaneechoutte M."/>
            <person name="Walker B."/>
            <person name="Young S."/>
            <person name="Zeng Q."/>
            <person name="Gargeya S."/>
            <person name="Fitzgerald M."/>
            <person name="Haas B."/>
            <person name="Abouelleil A."/>
            <person name="Allen A.W."/>
            <person name="Alvarado L."/>
            <person name="Arachchi H.M."/>
            <person name="Berlin A.M."/>
            <person name="Chapman S.B."/>
            <person name="Gainer-Dewar J."/>
            <person name="Goldberg J."/>
            <person name="Griggs A."/>
            <person name="Gujja S."/>
            <person name="Hansen M."/>
            <person name="Howarth C."/>
            <person name="Imamovic A."/>
            <person name="Ireland A."/>
            <person name="Larimer J."/>
            <person name="McCowan C."/>
            <person name="Murphy C."/>
            <person name="Pearson M."/>
            <person name="Poon T.W."/>
            <person name="Priest M."/>
            <person name="Roberts A."/>
            <person name="Saif S."/>
            <person name="Shea T."/>
            <person name="Sisk P."/>
            <person name="Sykes S."/>
            <person name="Wortman J."/>
            <person name="Nusbaum C."/>
            <person name="Birren B."/>
        </authorList>
    </citation>
    <scope>NUCLEOTIDE SEQUENCE [LARGE SCALE GENOMIC DNA]</scope>
    <source>
        <strain evidence="12 13">ACS-093-V-SCH5</strain>
    </source>
</reference>
<keyword evidence="6" id="KW-0067">ATP-binding</keyword>
<dbReference type="OrthoDB" id="9762169at2"/>
<feature type="domain" description="PASTA" evidence="11">
    <location>
        <begin position="455"/>
        <end position="522"/>
    </location>
</feature>
<dbReference type="NCBIfam" id="NF033483">
    <property type="entry name" value="PknB_PASTA_kin"/>
    <property type="match status" value="1"/>
</dbReference>
<dbReference type="CDD" id="cd06577">
    <property type="entry name" value="PASTA_pknB"/>
    <property type="match status" value="4"/>
</dbReference>
<dbReference type="HOGENOM" id="CLU_000288_135_2_11"/>
<dbReference type="PANTHER" id="PTHR43289:SF34">
    <property type="entry name" value="SERINE_THREONINE-PROTEIN KINASE YBDM-RELATED"/>
    <property type="match status" value="1"/>
</dbReference>
<evidence type="ECO:0000256" key="2">
    <source>
        <dbReference type="ARBA" id="ARBA00022527"/>
    </source>
</evidence>
<dbReference type="Proteomes" id="UP000014417">
    <property type="component" value="Unassembled WGS sequence"/>
</dbReference>
<dbReference type="CDD" id="cd14014">
    <property type="entry name" value="STKc_PknB_like"/>
    <property type="match status" value="1"/>
</dbReference>
<keyword evidence="9" id="KW-0812">Transmembrane</keyword>
<dbReference type="PROSITE" id="PS00108">
    <property type="entry name" value="PROTEIN_KINASE_ST"/>
    <property type="match status" value="1"/>
</dbReference>
<dbReference type="Gene3D" id="3.30.200.20">
    <property type="entry name" value="Phosphorylase Kinase, domain 1"/>
    <property type="match status" value="1"/>
</dbReference>
<dbReference type="EMBL" id="AGZR01000005">
    <property type="protein sequence ID" value="EPD33092.1"/>
    <property type="molecule type" value="Genomic_DNA"/>
</dbReference>
<keyword evidence="13" id="KW-1185">Reference proteome</keyword>
<dbReference type="EC" id="2.7.11.1" evidence="1"/>
<evidence type="ECO:0000313" key="12">
    <source>
        <dbReference type="EMBL" id="EPD33092.1"/>
    </source>
</evidence>
<dbReference type="PROSITE" id="PS50011">
    <property type="entry name" value="PROTEIN_KINASE_DOM"/>
    <property type="match status" value="1"/>
</dbReference>
<evidence type="ECO:0000259" key="11">
    <source>
        <dbReference type="PROSITE" id="PS51178"/>
    </source>
</evidence>
<dbReference type="Gene3D" id="3.30.10.20">
    <property type="match status" value="4"/>
</dbReference>
<protein>
    <recommendedName>
        <fullName evidence="1">non-specific serine/threonine protein kinase</fullName>
        <ecNumber evidence="1">2.7.11.1</ecNumber>
    </recommendedName>
</protein>
<evidence type="ECO:0000256" key="1">
    <source>
        <dbReference type="ARBA" id="ARBA00012513"/>
    </source>
</evidence>
<keyword evidence="4" id="KW-0547">Nucleotide-binding</keyword>
<evidence type="ECO:0000256" key="7">
    <source>
        <dbReference type="ARBA" id="ARBA00047899"/>
    </source>
</evidence>
<comment type="caution">
    <text evidence="12">The sequence shown here is derived from an EMBL/GenBank/DDBJ whole genome shotgun (WGS) entry which is preliminary data.</text>
</comment>
<gene>
    <name evidence="12" type="ORF">HMPREF9306_00621</name>
</gene>
<evidence type="ECO:0000313" key="13">
    <source>
        <dbReference type="Proteomes" id="UP000014417"/>
    </source>
</evidence>
<evidence type="ECO:0000256" key="5">
    <source>
        <dbReference type="ARBA" id="ARBA00022777"/>
    </source>
</evidence>
<evidence type="ECO:0000256" key="6">
    <source>
        <dbReference type="ARBA" id="ARBA00022840"/>
    </source>
</evidence>
<dbReference type="GO" id="GO:0004674">
    <property type="term" value="F:protein serine/threonine kinase activity"/>
    <property type="evidence" value="ECO:0007669"/>
    <property type="project" value="UniProtKB-KW"/>
</dbReference>
<dbReference type="FunFam" id="3.30.200.20:FF:000035">
    <property type="entry name" value="Serine/threonine protein kinase Stk1"/>
    <property type="match status" value="1"/>
</dbReference>
<dbReference type="Gene3D" id="1.10.510.10">
    <property type="entry name" value="Transferase(Phosphotransferase) domain 1"/>
    <property type="match status" value="1"/>
</dbReference>
<keyword evidence="2" id="KW-0723">Serine/threonine-protein kinase</keyword>
<keyword evidence="3" id="KW-0808">Transferase</keyword>
<feature type="domain" description="Protein kinase" evidence="10">
    <location>
        <begin position="15"/>
        <end position="289"/>
    </location>
</feature>
<dbReference type="InterPro" id="IPR000719">
    <property type="entry name" value="Prot_kinase_dom"/>
</dbReference>
<dbReference type="FunFam" id="1.10.510.10:FF:000021">
    <property type="entry name" value="Serine/threonine protein kinase"/>
    <property type="match status" value="1"/>
</dbReference>
<feature type="domain" description="PASTA" evidence="11">
    <location>
        <begin position="590"/>
        <end position="654"/>
    </location>
</feature>
<dbReference type="RefSeq" id="WP_016455467.1">
    <property type="nucleotide sequence ID" value="NZ_KE150269.1"/>
</dbReference>
<comment type="catalytic activity">
    <reaction evidence="8">
        <text>L-seryl-[protein] + ATP = O-phospho-L-seryl-[protein] + ADP + H(+)</text>
        <dbReference type="Rhea" id="RHEA:17989"/>
        <dbReference type="Rhea" id="RHEA-COMP:9863"/>
        <dbReference type="Rhea" id="RHEA-COMP:11604"/>
        <dbReference type="ChEBI" id="CHEBI:15378"/>
        <dbReference type="ChEBI" id="CHEBI:29999"/>
        <dbReference type="ChEBI" id="CHEBI:30616"/>
        <dbReference type="ChEBI" id="CHEBI:83421"/>
        <dbReference type="ChEBI" id="CHEBI:456216"/>
        <dbReference type="EC" id="2.7.11.1"/>
    </reaction>
</comment>
<dbReference type="PROSITE" id="PS51178">
    <property type="entry name" value="PASTA"/>
    <property type="match status" value="4"/>
</dbReference>
<dbReference type="Pfam" id="PF03793">
    <property type="entry name" value="PASTA"/>
    <property type="match status" value="4"/>
</dbReference>